<feature type="domain" description="Thioredoxin" evidence="5">
    <location>
        <begin position="2"/>
        <end position="131"/>
    </location>
</feature>
<dbReference type="EMBL" id="PUEC01000023">
    <property type="protein sequence ID" value="PWB01301.1"/>
    <property type="molecule type" value="Genomic_DNA"/>
</dbReference>
<gene>
    <name evidence="6" type="ORF">C5O23_10250</name>
</gene>
<dbReference type="SUPFAM" id="SSF52833">
    <property type="entry name" value="Thioredoxin-like"/>
    <property type="match status" value="1"/>
</dbReference>
<dbReference type="InterPro" id="IPR017937">
    <property type="entry name" value="Thioredoxin_CS"/>
</dbReference>
<protein>
    <submittedName>
        <fullName evidence="6">Thioredoxin</fullName>
    </submittedName>
</protein>
<evidence type="ECO:0000313" key="6">
    <source>
        <dbReference type="EMBL" id="PWB01301.1"/>
    </source>
</evidence>
<evidence type="ECO:0000259" key="5">
    <source>
        <dbReference type="PROSITE" id="PS51352"/>
    </source>
</evidence>
<accession>A0A2V1ILM0</accession>
<dbReference type="GO" id="GO:0045454">
    <property type="term" value="P:cell redox homeostasis"/>
    <property type="evidence" value="ECO:0007669"/>
    <property type="project" value="TreeGrafter"/>
</dbReference>
<name>A0A2V1ILM0_9BACT</name>
<sequence length="131" mass="15054">MRTIGFSKTFYRQTASARRSVCLHFYQPLKLSNIMTYDQEIRSSKVVLMEFYASWCPHCQRMMPVVAQVKELLDGRANVCQLDIDNNKEAAEAADVRSIPSFLIYVDGKEAWRHTGEIDGEVLLSKIESFL</sequence>
<evidence type="ECO:0000313" key="7">
    <source>
        <dbReference type="Proteomes" id="UP000244905"/>
    </source>
</evidence>
<dbReference type="PROSITE" id="PS51352">
    <property type="entry name" value="THIOREDOXIN_2"/>
    <property type="match status" value="1"/>
</dbReference>
<dbReference type="Gene3D" id="3.40.30.10">
    <property type="entry name" value="Glutaredoxin"/>
    <property type="match status" value="1"/>
</dbReference>
<dbReference type="PANTHER" id="PTHR45663:SF11">
    <property type="entry name" value="GEO12009P1"/>
    <property type="match status" value="1"/>
</dbReference>
<dbReference type="RefSeq" id="WP_107032851.1">
    <property type="nucleotide sequence ID" value="NZ_CAOLYA010000016.1"/>
</dbReference>
<keyword evidence="2" id="KW-0249">Electron transport</keyword>
<dbReference type="AlphaFoldDB" id="A0A2V1ILM0"/>
<keyword evidence="4" id="KW-0676">Redox-active center</keyword>
<dbReference type="PANTHER" id="PTHR45663">
    <property type="entry name" value="GEO12009P1"/>
    <property type="match status" value="1"/>
</dbReference>
<comment type="caution">
    <text evidence="6">The sequence shown here is derived from an EMBL/GenBank/DDBJ whole genome shotgun (WGS) entry which is preliminary data.</text>
</comment>
<dbReference type="CDD" id="cd02947">
    <property type="entry name" value="TRX_family"/>
    <property type="match status" value="1"/>
</dbReference>
<dbReference type="GO" id="GO:0015035">
    <property type="term" value="F:protein-disulfide reductase activity"/>
    <property type="evidence" value="ECO:0007669"/>
    <property type="project" value="TreeGrafter"/>
</dbReference>
<dbReference type="InterPro" id="IPR036249">
    <property type="entry name" value="Thioredoxin-like_sf"/>
</dbReference>
<dbReference type="Pfam" id="PF00085">
    <property type="entry name" value="Thioredoxin"/>
    <property type="match status" value="1"/>
</dbReference>
<evidence type="ECO:0000256" key="2">
    <source>
        <dbReference type="ARBA" id="ARBA00022982"/>
    </source>
</evidence>
<dbReference type="PROSITE" id="PS00194">
    <property type="entry name" value="THIOREDOXIN_1"/>
    <property type="match status" value="1"/>
</dbReference>
<evidence type="ECO:0000256" key="3">
    <source>
        <dbReference type="ARBA" id="ARBA00023157"/>
    </source>
</evidence>
<dbReference type="Proteomes" id="UP000244905">
    <property type="component" value="Unassembled WGS sequence"/>
</dbReference>
<keyword evidence="1" id="KW-0813">Transport</keyword>
<dbReference type="GO" id="GO:0005829">
    <property type="term" value="C:cytosol"/>
    <property type="evidence" value="ECO:0007669"/>
    <property type="project" value="TreeGrafter"/>
</dbReference>
<proteinExistence type="predicted"/>
<evidence type="ECO:0000256" key="1">
    <source>
        <dbReference type="ARBA" id="ARBA00022448"/>
    </source>
</evidence>
<organism evidence="6 7">
    <name type="scientific">Duncaniella muris</name>
    <dbReference type="NCBI Taxonomy" id="2094150"/>
    <lineage>
        <taxon>Bacteria</taxon>
        <taxon>Pseudomonadati</taxon>
        <taxon>Bacteroidota</taxon>
        <taxon>Bacteroidia</taxon>
        <taxon>Bacteroidales</taxon>
        <taxon>Muribaculaceae</taxon>
        <taxon>Duncaniella</taxon>
    </lineage>
</organism>
<dbReference type="InterPro" id="IPR013766">
    <property type="entry name" value="Thioredoxin_domain"/>
</dbReference>
<evidence type="ECO:0000256" key="4">
    <source>
        <dbReference type="ARBA" id="ARBA00023284"/>
    </source>
</evidence>
<reference evidence="7" key="1">
    <citation type="submission" date="2018-02" db="EMBL/GenBank/DDBJ databases">
        <authorList>
            <person name="Clavel T."/>
            <person name="Strowig T."/>
        </authorList>
    </citation>
    <scope>NUCLEOTIDE SEQUENCE [LARGE SCALE GENOMIC DNA]</scope>
    <source>
        <strain evidence="7">DSM 103720</strain>
    </source>
</reference>
<keyword evidence="7" id="KW-1185">Reference proteome</keyword>
<keyword evidence="3" id="KW-1015">Disulfide bond</keyword>